<dbReference type="Pfam" id="PF14258">
    <property type="entry name" value="DUF4350"/>
    <property type="match status" value="1"/>
</dbReference>
<dbReference type="STRING" id="683125.SAMN05660206_103272"/>
<keyword evidence="1" id="KW-0812">Transmembrane</keyword>
<accession>A0A1I6RAH6</accession>
<keyword evidence="4" id="KW-1185">Reference proteome</keyword>
<organism evidence="3 4">
    <name type="scientific">Sphingobacterium wenxiniae</name>
    <dbReference type="NCBI Taxonomy" id="683125"/>
    <lineage>
        <taxon>Bacteria</taxon>
        <taxon>Pseudomonadati</taxon>
        <taxon>Bacteroidota</taxon>
        <taxon>Sphingobacteriia</taxon>
        <taxon>Sphingobacteriales</taxon>
        <taxon>Sphingobacteriaceae</taxon>
        <taxon>Sphingobacterium</taxon>
    </lineage>
</organism>
<dbReference type="OrthoDB" id="1111222at2"/>
<dbReference type="Proteomes" id="UP000198785">
    <property type="component" value="Unassembled WGS sequence"/>
</dbReference>
<dbReference type="InterPro" id="IPR025646">
    <property type="entry name" value="DUF4350"/>
</dbReference>
<dbReference type="RefSeq" id="WP_093364462.1">
    <property type="nucleotide sequence ID" value="NZ_FOZZ01000003.1"/>
</dbReference>
<protein>
    <recommendedName>
        <fullName evidence="2">DUF4350 domain-containing protein</fullName>
    </recommendedName>
</protein>
<feature type="domain" description="DUF4350" evidence="2">
    <location>
        <begin position="40"/>
        <end position="230"/>
    </location>
</feature>
<evidence type="ECO:0000313" key="3">
    <source>
        <dbReference type="EMBL" id="SFS61674.1"/>
    </source>
</evidence>
<proteinExistence type="predicted"/>
<gene>
    <name evidence="3" type="ORF">SAMN05660206_103272</name>
</gene>
<feature type="transmembrane region" description="Helical" evidence="1">
    <location>
        <begin position="265"/>
        <end position="283"/>
    </location>
</feature>
<reference evidence="3 4" key="1">
    <citation type="submission" date="2016-10" db="EMBL/GenBank/DDBJ databases">
        <authorList>
            <person name="de Groot N.N."/>
        </authorList>
    </citation>
    <scope>NUCLEOTIDE SEQUENCE [LARGE SCALE GENOMIC DNA]</scope>
    <source>
        <strain evidence="3 4">DSM 22789</strain>
    </source>
</reference>
<dbReference type="AlphaFoldDB" id="A0A1I6RAH6"/>
<keyword evidence="1" id="KW-0472">Membrane</keyword>
<evidence type="ECO:0000256" key="1">
    <source>
        <dbReference type="SAM" id="Phobius"/>
    </source>
</evidence>
<name>A0A1I6RAH6_9SPHI</name>
<evidence type="ECO:0000259" key="2">
    <source>
        <dbReference type="Pfam" id="PF14258"/>
    </source>
</evidence>
<evidence type="ECO:0000313" key="4">
    <source>
        <dbReference type="Proteomes" id="UP000198785"/>
    </source>
</evidence>
<dbReference type="EMBL" id="FOZZ01000003">
    <property type="protein sequence ID" value="SFS61674.1"/>
    <property type="molecule type" value="Genomic_DNA"/>
</dbReference>
<sequence>MRNSSKIGLLLFGLTLLVIAVIDVTRQEPIDWRRSFNQRDKIPYGLYVVHEELPNILGEGVQVKDLTSTVFPDIRDTLKARPNNSLVYVVDYFDESPQVVDELLSFVDKGGEVFISANQFYNGLLDSLGIRMDYYYPKEFGAIFDFEDRPFFLHNGITAYYKDLEYPGLFYRLDSAEVRIIGSYEVEKNRELPNFIEVKRNKGRFLLHLEPLMFTNFYMLQEDNYNYAASALKLLQGKDVRWYDDYYTSDSFARTPLRVLLTNDGLRQAWYVLLFALILFLLFRSKRESRAVEVVQPEPNLSKEFAKTIASLYYETGSPGNLVNKKIEYFLYDLRSHYQLDTLKIEEEEFAQQVAMRSGVPVSDCEQLLGLIRAYRRRETFTDSELLLLNETIEEFKNKANML</sequence>
<keyword evidence="1" id="KW-1133">Transmembrane helix</keyword>